<dbReference type="InterPro" id="IPR052919">
    <property type="entry name" value="TA_system_RNase"/>
</dbReference>
<dbReference type="PANTHER" id="PTHR36173">
    <property type="entry name" value="RIBONUCLEASE VAPC16-RELATED"/>
    <property type="match status" value="1"/>
</dbReference>
<name>A0ABX7IDS9_9BACT</name>
<dbReference type="EMBL" id="CP056775">
    <property type="protein sequence ID" value="QRR04294.1"/>
    <property type="molecule type" value="Genomic_DNA"/>
</dbReference>
<gene>
    <name evidence="2" type="ORF">HWI92_21375</name>
</gene>
<evidence type="ECO:0000259" key="1">
    <source>
        <dbReference type="Pfam" id="PF01850"/>
    </source>
</evidence>
<keyword evidence="3" id="KW-1185">Reference proteome</keyword>
<evidence type="ECO:0000313" key="3">
    <source>
        <dbReference type="Proteomes" id="UP000612680"/>
    </source>
</evidence>
<sequence length="105" mass="12011">MVSDDAIPCFVSVVSFFEIAIKKKIGKLKLTRPVSAYLSEVEKIGIQILPVSGHYLDTYQEIALRDNHRDPFDRLIIATALSEKLTVISSDEQFKFYKDFVDVVW</sequence>
<dbReference type="Proteomes" id="UP000612680">
    <property type="component" value="Chromosome"/>
</dbReference>
<dbReference type="InterPro" id="IPR029060">
    <property type="entry name" value="PIN-like_dom_sf"/>
</dbReference>
<dbReference type="SUPFAM" id="SSF88723">
    <property type="entry name" value="PIN domain-like"/>
    <property type="match status" value="1"/>
</dbReference>
<evidence type="ECO:0000313" key="2">
    <source>
        <dbReference type="EMBL" id="QRR04294.1"/>
    </source>
</evidence>
<dbReference type="Gene3D" id="3.40.50.1010">
    <property type="entry name" value="5'-nuclease"/>
    <property type="match status" value="1"/>
</dbReference>
<proteinExistence type="predicted"/>
<protein>
    <submittedName>
        <fullName evidence="2">PIN domain-containing protein</fullName>
    </submittedName>
</protein>
<accession>A0ABX7IDS9</accession>
<organism evidence="2 3">
    <name type="scientific">Dyadobacter sandarakinus</name>
    <dbReference type="NCBI Taxonomy" id="2747268"/>
    <lineage>
        <taxon>Bacteria</taxon>
        <taxon>Pseudomonadati</taxon>
        <taxon>Bacteroidota</taxon>
        <taxon>Cytophagia</taxon>
        <taxon>Cytophagales</taxon>
        <taxon>Spirosomataceae</taxon>
        <taxon>Dyadobacter</taxon>
    </lineage>
</organism>
<feature type="domain" description="PIN" evidence="1">
    <location>
        <begin position="7"/>
        <end position="95"/>
    </location>
</feature>
<dbReference type="InterPro" id="IPR002716">
    <property type="entry name" value="PIN_dom"/>
</dbReference>
<dbReference type="RefSeq" id="WP_204664754.1">
    <property type="nucleotide sequence ID" value="NZ_CP056775.1"/>
</dbReference>
<dbReference type="Pfam" id="PF01850">
    <property type="entry name" value="PIN"/>
    <property type="match status" value="1"/>
</dbReference>
<reference evidence="2 3" key="1">
    <citation type="submission" date="2020-06" db="EMBL/GenBank/DDBJ databases">
        <title>Dyadobacter sandarakinus sp. nov., isolated from the soil of the Arctic Yellow River Station.</title>
        <authorList>
            <person name="Zhang Y."/>
            <person name="Peng F."/>
        </authorList>
    </citation>
    <scope>NUCLEOTIDE SEQUENCE [LARGE SCALE GENOMIC DNA]</scope>
    <source>
        <strain evidence="2 3">Q3-56</strain>
    </source>
</reference>
<dbReference type="PANTHER" id="PTHR36173:SF2">
    <property type="entry name" value="RIBONUCLEASE VAPC16"/>
    <property type="match status" value="1"/>
</dbReference>